<protein>
    <submittedName>
        <fullName evidence="1">Uncharacterized protein</fullName>
    </submittedName>
</protein>
<organism evidence="1 2">
    <name type="scientific">Habropoda laboriosa</name>
    <dbReference type="NCBI Taxonomy" id="597456"/>
    <lineage>
        <taxon>Eukaryota</taxon>
        <taxon>Metazoa</taxon>
        <taxon>Ecdysozoa</taxon>
        <taxon>Arthropoda</taxon>
        <taxon>Hexapoda</taxon>
        <taxon>Insecta</taxon>
        <taxon>Pterygota</taxon>
        <taxon>Neoptera</taxon>
        <taxon>Endopterygota</taxon>
        <taxon>Hymenoptera</taxon>
        <taxon>Apocrita</taxon>
        <taxon>Aculeata</taxon>
        <taxon>Apoidea</taxon>
        <taxon>Anthophila</taxon>
        <taxon>Apidae</taxon>
        <taxon>Habropoda</taxon>
    </lineage>
</organism>
<dbReference type="AlphaFoldDB" id="A0A0L7R8W4"/>
<keyword evidence="2" id="KW-1185">Reference proteome</keyword>
<accession>A0A0L7R8W4</accession>
<dbReference type="Proteomes" id="UP000053825">
    <property type="component" value="Unassembled WGS sequence"/>
</dbReference>
<evidence type="ECO:0000313" key="1">
    <source>
        <dbReference type="EMBL" id="KOC67211.1"/>
    </source>
</evidence>
<gene>
    <name evidence="1" type="ORF">WH47_11868</name>
</gene>
<reference evidence="1 2" key="1">
    <citation type="submission" date="2015-07" db="EMBL/GenBank/DDBJ databases">
        <title>The genome of Habropoda laboriosa.</title>
        <authorList>
            <person name="Pan H."/>
            <person name="Kapheim K."/>
        </authorList>
    </citation>
    <scope>NUCLEOTIDE SEQUENCE [LARGE SCALE GENOMIC DNA]</scope>
    <source>
        <strain evidence="1">0110345459</strain>
    </source>
</reference>
<proteinExistence type="predicted"/>
<evidence type="ECO:0000313" key="2">
    <source>
        <dbReference type="Proteomes" id="UP000053825"/>
    </source>
</evidence>
<sequence>MQGKEANNFKVDTEWTQEWMSPKRIQENKYLNIQEVVRGPFSSPRLLTVQPRVSYSSCQREAKYAKSNCIVRHGIPDTWREYLAMKGLCGTAEAYVLQKYLIPSCVRCLATNRLWNDIGLPFIQGIPDPWKSRSLHQSQPIKCLRRRSLRRKNISTQIAYIYDGDDEAEIECSVKCPFNKDHVDSKKDAPQTGHRESNFPLIQPEVLQMYEDNLKGIKNSKHVRQLPLNKNAQLLFDKKSSRKILKDDFSDNVELKKTVRKTREIIANRKASNYSSSKSVIHKTEKLDEKKQFLPKKRRKKSNETIVKKNIPSVPIETINEAIQTSLTMEDKVEQVKDSLHKSHIEANTQRYPNIVCCNCMLQNYMIPNIRYCSNFVNPLRGVNLSNRVLCQDCENVYCKSSTKKVKSVPKTISFCTSDPRFLKRKSICKYTKLKFCTCMQKARKRFEELNRIGHRIKTKSTIVSKQELKLMCYRCNSSYLKIAPIHANDAGRKTRSYICKKPSNKMEKERNRSRDCVTKYSTTRRRRNIVRGSKKCGCTCVENKRHVSKRGLERTSHSTIVKWRNDVAKRDSHEFLGENNCDDRLKKETEEMKVEEIQKDVQNVSQYTQSFPDSKTLNKKYDKEVPRDYYCGTIKGCKNKKNKINDSTMCYNEEIGVTQFPCSKSDKTMWYSVSDSGEYADISDNIGNVGFNVTAQDKLSVTSLTFIRRLNTTLIRGIYRRKKLRTSWARCVSSTDTLNEQALKIGKKRICTNRNCHPNRMCNNIFYSTVGKKGKAVMSAGTLIRARKSRRNKATLKYRIM</sequence>
<dbReference type="EMBL" id="KQ414632">
    <property type="protein sequence ID" value="KOC67211.1"/>
    <property type="molecule type" value="Genomic_DNA"/>
</dbReference>
<name>A0A0L7R8W4_9HYME</name>